<protein>
    <submittedName>
        <fullName evidence="1">Uncharacterized protein</fullName>
    </submittedName>
</protein>
<proteinExistence type="predicted"/>
<dbReference type="AlphaFoldDB" id="A0A1C7MJ52"/>
<accession>A0A1C7MJ52</accession>
<dbReference type="Proteomes" id="UP000092993">
    <property type="component" value="Unassembled WGS sequence"/>
</dbReference>
<sequence length="67" mass="7566">MSPVRCDELLWIAQDSGDITLDEMTYVDFMNPLGGDWDAISAWGAISMWYRSARCEGSANSALNFWQ</sequence>
<evidence type="ECO:0000313" key="1">
    <source>
        <dbReference type="EMBL" id="OBZ76840.1"/>
    </source>
</evidence>
<gene>
    <name evidence="1" type="ORF">A0H81_03014</name>
</gene>
<dbReference type="EMBL" id="LUGG01000003">
    <property type="protein sequence ID" value="OBZ76840.1"/>
    <property type="molecule type" value="Genomic_DNA"/>
</dbReference>
<evidence type="ECO:0000313" key="2">
    <source>
        <dbReference type="Proteomes" id="UP000092993"/>
    </source>
</evidence>
<keyword evidence="2" id="KW-1185">Reference proteome</keyword>
<comment type="caution">
    <text evidence="1">The sequence shown here is derived from an EMBL/GenBank/DDBJ whole genome shotgun (WGS) entry which is preliminary data.</text>
</comment>
<organism evidence="1 2">
    <name type="scientific">Grifola frondosa</name>
    <name type="common">Maitake</name>
    <name type="synonym">Polyporus frondosus</name>
    <dbReference type="NCBI Taxonomy" id="5627"/>
    <lineage>
        <taxon>Eukaryota</taxon>
        <taxon>Fungi</taxon>
        <taxon>Dikarya</taxon>
        <taxon>Basidiomycota</taxon>
        <taxon>Agaricomycotina</taxon>
        <taxon>Agaricomycetes</taxon>
        <taxon>Polyporales</taxon>
        <taxon>Grifolaceae</taxon>
        <taxon>Grifola</taxon>
    </lineage>
</organism>
<reference evidence="1 2" key="1">
    <citation type="submission" date="2016-03" db="EMBL/GenBank/DDBJ databases">
        <title>Whole genome sequencing of Grifola frondosa 9006-11.</title>
        <authorList>
            <person name="Min B."/>
            <person name="Park H."/>
            <person name="Kim J.-G."/>
            <person name="Cho H."/>
            <person name="Oh Y.-L."/>
            <person name="Kong W.-S."/>
            <person name="Choi I.-G."/>
        </authorList>
    </citation>
    <scope>NUCLEOTIDE SEQUENCE [LARGE SCALE GENOMIC DNA]</scope>
    <source>
        <strain evidence="1 2">9006-11</strain>
    </source>
</reference>
<name>A0A1C7MJ52_GRIFR</name>